<dbReference type="InterPro" id="IPR046042">
    <property type="entry name" value="DUF6000"/>
</dbReference>
<comment type="caution">
    <text evidence="1">The sequence shown here is derived from an EMBL/GenBank/DDBJ whole genome shotgun (WGS) entry which is preliminary data.</text>
</comment>
<keyword evidence="2" id="KW-1185">Reference proteome</keyword>
<evidence type="ECO:0000313" key="2">
    <source>
        <dbReference type="Proteomes" id="UP000605568"/>
    </source>
</evidence>
<evidence type="ECO:0000313" key="1">
    <source>
        <dbReference type="EMBL" id="GHH58958.1"/>
    </source>
</evidence>
<gene>
    <name evidence="1" type="ORF">GCM10017774_81170</name>
</gene>
<reference evidence="2" key="1">
    <citation type="journal article" date="2019" name="Int. J. Syst. Evol. Microbiol.">
        <title>The Global Catalogue of Microorganisms (GCM) 10K type strain sequencing project: providing services to taxonomists for standard genome sequencing and annotation.</title>
        <authorList>
            <consortium name="The Broad Institute Genomics Platform"/>
            <consortium name="The Broad Institute Genome Sequencing Center for Infectious Disease"/>
            <person name="Wu L."/>
            <person name="Ma J."/>
        </authorList>
    </citation>
    <scope>NUCLEOTIDE SEQUENCE [LARGE SCALE GENOMIC DNA]</scope>
    <source>
        <strain evidence="2">CGMCC 4.7367</strain>
    </source>
</reference>
<accession>A0ABQ3MRC4</accession>
<dbReference type="EMBL" id="BNAR01000020">
    <property type="protein sequence ID" value="GHH58958.1"/>
    <property type="molecule type" value="Genomic_DNA"/>
</dbReference>
<organism evidence="1 2">
    <name type="scientific">Lentzea cavernae</name>
    <dbReference type="NCBI Taxonomy" id="2020703"/>
    <lineage>
        <taxon>Bacteria</taxon>
        <taxon>Bacillati</taxon>
        <taxon>Actinomycetota</taxon>
        <taxon>Actinomycetes</taxon>
        <taxon>Pseudonocardiales</taxon>
        <taxon>Pseudonocardiaceae</taxon>
        <taxon>Lentzea</taxon>
    </lineage>
</organism>
<protein>
    <recommendedName>
        <fullName evidence="3">DUF4240 domain-containing protein</fullName>
    </recommendedName>
</protein>
<dbReference type="Pfam" id="PF19463">
    <property type="entry name" value="DUF6000"/>
    <property type="match status" value="1"/>
</dbReference>
<evidence type="ECO:0008006" key="3">
    <source>
        <dbReference type="Google" id="ProtNLM"/>
    </source>
</evidence>
<sequence>MLLHANFLREPCLDEFVAELSEKALTSTDAEIDALLSGGWREKLVGSYLAGFARRTAFRDRIGALLVESRTAYAGQGYCFALAAFGGTDDAEWLATHLDRWLPELNRQYDQPWAMGALLHTDPLRAQSFTDAWNTWLTKGCHGHGYPGLTDERETIARLCSL</sequence>
<dbReference type="Proteomes" id="UP000605568">
    <property type="component" value="Unassembled WGS sequence"/>
</dbReference>
<proteinExistence type="predicted"/>
<name>A0ABQ3MRC4_9PSEU</name>